<evidence type="ECO:0000313" key="12">
    <source>
        <dbReference type="Proteomes" id="UP000051647"/>
    </source>
</evidence>
<evidence type="ECO:0000256" key="3">
    <source>
        <dbReference type="ARBA" id="ARBA00022737"/>
    </source>
</evidence>
<dbReference type="Gene3D" id="3.40.50.300">
    <property type="entry name" value="P-loop containing nucleotide triphosphate hydrolases"/>
    <property type="match status" value="1"/>
</dbReference>
<dbReference type="SUPFAM" id="SSF54631">
    <property type="entry name" value="CBS-domain pair"/>
    <property type="match status" value="1"/>
</dbReference>
<dbReference type="RefSeq" id="WP_010625263.1">
    <property type="nucleotide sequence ID" value="NZ_AZFA01000006.1"/>
</dbReference>
<dbReference type="GO" id="GO:0016887">
    <property type="term" value="F:ATP hydrolysis activity"/>
    <property type="evidence" value="ECO:0007669"/>
    <property type="project" value="UniProtKB-UniRule"/>
</dbReference>
<dbReference type="InterPro" id="IPR003439">
    <property type="entry name" value="ABC_transporter-like_ATP-bd"/>
</dbReference>
<dbReference type="GO" id="GO:0005524">
    <property type="term" value="F:ATP binding"/>
    <property type="evidence" value="ECO:0007669"/>
    <property type="project" value="UniProtKB-UniRule"/>
</dbReference>
<dbReference type="GO" id="GO:0015418">
    <property type="term" value="F:ABC-type quaternary ammonium compound transporting activity"/>
    <property type="evidence" value="ECO:0007669"/>
    <property type="project" value="UniProtKB-EC"/>
</dbReference>
<dbReference type="GO" id="GO:0031460">
    <property type="term" value="P:glycine betaine transport"/>
    <property type="evidence" value="ECO:0007669"/>
    <property type="project" value="InterPro"/>
</dbReference>
<dbReference type="InterPro" id="IPR000644">
    <property type="entry name" value="CBS_dom"/>
</dbReference>
<comment type="subunit">
    <text evidence="8">The complex is probably composed of two ATP-binding proteins, two transmembrane proteins and a solute-binding protein.</text>
</comment>
<dbReference type="InterPro" id="IPR027417">
    <property type="entry name" value="P-loop_NTPase"/>
</dbReference>
<evidence type="ECO:0000256" key="1">
    <source>
        <dbReference type="ARBA" id="ARBA00005417"/>
    </source>
</evidence>
<dbReference type="PROSITE" id="PS51371">
    <property type="entry name" value="CBS"/>
    <property type="match status" value="2"/>
</dbReference>
<keyword evidence="12" id="KW-1185">Reference proteome</keyword>
<dbReference type="InterPro" id="IPR005892">
    <property type="entry name" value="Gly-betaine_transp_ATP-bd"/>
</dbReference>
<gene>
    <name evidence="11" type="ORF">FC27_GL001952</name>
</gene>
<dbReference type="EC" id="7.6.2.9" evidence="8"/>
<keyword evidence="2 8" id="KW-0813">Transport</keyword>
<dbReference type="FunFam" id="3.40.50.300:FF:000425">
    <property type="entry name" value="Probable ABC transporter, ATP-binding subunit"/>
    <property type="match status" value="1"/>
</dbReference>
<dbReference type="SMART" id="SM00382">
    <property type="entry name" value="AAA"/>
    <property type="match status" value="1"/>
</dbReference>
<dbReference type="CDD" id="cd03295">
    <property type="entry name" value="ABC_OpuCA_Osmoprotection"/>
    <property type="match status" value="1"/>
</dbReference>
<feature type="domain" description="ABC transporter" evidence="9">
    <location>
        <begin position="8"/>
        <end position="241"/>
    </location>
</feature>
<comment type="similarity">
    <text evidence="1 8">Belongs to the ABC transporter superfamily.</text>
</comment>
<evidence type="ECO:0000313" key="11">
    <source>
        <dbReference type="EMBL" id="KRL67362.1"/>
    </source>
</evidence>
<dbReference type="InterPro" id="IPR003593">
    <property type="entry name" value="AAA+_ATPase"/>
</dbReference>
<organism evidence="11 12">
    <name type="scientific">Companilactobacillus versmoldensis DSM 14857 = KCTC 3814</name>
    <dbReference type="NCBI Taxonomy" id="1423815"/>
    <lineage>
        <taxon>Bacteria</taxon>
        <taxon>Bacillati</taxon>
        <taxon>Bacillota</taxon>
        <taxon>Bacilli</taxon>
        <taxon>Lactobacillales</taxon>
        <taxon>Lactobacillaceae</taxon>
        <taxon>Companilactobacillus</taxon>
    </lineage>
</organism>
<proteinExistence type="inferred from homology"/>
<evidence type="ECO:0000259" key="10">
    <source>
        <dbReference type="PROSITE" id="PS51371"/>
    </source>
</evidence>
<evidence type="ECO:0000259" key="9">
    <source>
        <dbReference type="PROSITE" id="PS50893"/>
    </source>
</evidence>
<dbReference type="Proteomes" id="UP000051647">
    <property type="component" value="Unassembled WGS sequence"/>
</dbReference>
<dbReference type="InterPro" id="IPR017871">
    <property type="entry name" value="ABC_transporter-like_CS"/>
</dbReference>
<sequence length="399" mass="44845">MATTKEIVSFRDVAKIYRGRPAVSDVNITIKEGEFVCFIGTSGSGKTTTMRMINRMLEPTKGTIIFKGKNIRKYDPVRLRRTIGYVIQNNGLMPHMTIKDNITLVPKLLKWSQEKMDKKAHELIKLAELPDSYLDMFPAELSGGQQQRIGVVRALAADQDIILMDEPFGALDPITRDNLQDLVKNLQETLGKTIVFVTHDMDEALKLATHIVIMDSGKIIQDDTPDNILQHPANDFVKDLLGEERLLQAQQNTLSVGDIMSKNPAHITLGRSLSEAIWEMSRHHVDSLLVTDDSKKLKGYIDLETINDHYSKDLSVSDIYANNLIKVRKDSFLRDTSERILKQGYKYVPVVDKDNTLIGIVTRASLVNVVYDAIWGKEELENPEDANLPVSISKGSENA</sequence>
<dbReference type="OrthoDB" id="9802264at2"/>
<comment type="caution">
    <text evidence="11">The sequence shown here is derived from an EMBL/GenBank/DDBJ whole genome shotgun (WGS) entry which is preliminary data.</text>
</comment>
<name>A0A0R1SLG3_9LACO</name>
<evidence type="ECO:0000256" key="5">
    <source>
        <dbReference type="ARBA" id="ARBA00022840"/>
    </source>
</evidence>
<comment type="subcellular location">
    <subcellularLocation>
        <location evidence="8">Cell inner membrane</location>
        <topology evidence="8">Peripheral membrane protein</topology>
    </subcellularLocation>
</comment>
<dbReference type="STRING" id="1423815.FC27_GL001952"/>
<dbReference type="eggNOG" id="COG1125">
    <property type="taxonomic scope" value="Bacteria"/>
</dbReference>
<accession>A0A0R1SLG3</accession>
<evidence type="ECO:0000256" key="7">
    <source>
        <dbReference type="PROSITE-ProRule" id="PRU00703"/>
    </source>
</evidence>
<dbReference type="NCBIfam" id="TIGR01186">
    <property type="entry name" value="proV"/>
    <property type="match status" value="1"/>
</dbReference>
<dbReference type="Gene3D" id="3.10.580.10">
    <property type="entry name" value="CBS-domain"/>
    <property type="match status" value="1"/>
</dbReference>
<dbReference type="AlphaFoldDB" id="A0A0R1SLG3"/>
<keyword evidence="8" id="KW-1003">Cell membrane</keyword>
<dbReference type="PROSITE" id="PS00211">
    <property type="entry name" value="ABC_TRANSPORTER_1"/>
    <property type="match status" value="1"/>
</dbReference>
<dbReference type="EMBL" id="AZFA01000006">
    <property type="protein sequence ID" value="KRL67362.1"/>
    <property type="molecule type" value="Genomic_DNA"/>
</dbReference>
<dbReference type="GO" id="GO:0006865">
    <property type="term" value="P:amino acid transport"/>
    <property type="evidence" value="ECO:0007669"/>
    <property type="project" value="UniProtKB-UniRule"/>
</dbReference>
<dbReference type="Pfam" id="PF00571">
    <property type="entry name" value="CBS"/>
    <property type="match status" value="2"/>
</dbReference>
<dbReference type="PANTHER" id="PTHR43117:SF3">
    <property type="entry name" value="CHOLINE TRANSPORT ATP-BINDING PROTEIN OPUBA"/>
    <property type="match status" value="1"/>
</dbReference>
<dbReference type="SUPFAM" id="SSF52540">
    <property type="entry name" value="P-loop containing nucleoside triphosphate hydrolases"/>
    <property type="match status" value="1"/>
</dbReference>
<protein>
    <recommendedName>
        <fullName evidence="8">Quaternary amine transport ATP-binding protein</fullName>
        <ecNumber evidence="8">7.6.2.9</ecNumber>
    </recommendedName>
</protein>
<evidence type="ECO:0000256" key="8">
    <source>
        <dbReference type="RuleBase" id="RU369116"/>
    </source>
</evidence>
<keyword evidence="8" id="KW-0472">Membrane</keyword>
<dbReference type="PATRIC" id="fig|1423815.3.peg.2003"/>
<comment type="catalytic activity">
    <reaction evidence="8">
        <text>a quaternary ammonium(out) + ATP + H2O = a quaternary ammonium(in) + ADP + phosphate + H(+)</text>
        <dbReference type="Rhea" id="RHEA:11036"/>
        <dbReference type="ChEBI" id="CHEBI:15377"/>
        <dbReference type="ChEBI" id="CHEBI:15378"/>
        <dbReference type="ChEBI" id="CHEBI:30616"/>
        <dbReference type="ChEBI" id="CHEBI:35267"/>
        <dbReference type="ChEBI" id="CHEBI:43474"/>
        <dbReference type="ChEBI" id="CHEBI:456216"/>
    </reaction>
</comment>
<evidence type="ECO:0000256" key="4">
    <source>
        <dbReference type="ARBA" id="ARBA00022741"/>
    </source>
</evidence>
<feature type="domain" description="CBS" evidence="10">
    <location>
        <begin position="260"/>
        <end position="316"/>
    </location>
</feature>
<evidence type="ECO:0000256" key="6">
    <source>
        <dbReference type="ARBA" id="ARBA00023122"/>
    </source>
</evidence>
<evidence type="ECO:0000256" key="2">
    <source>
        <dbReference type="ARBA" id="ARBA00022448"/>
    </source>
</evidence>
<dbReference type="GO" id="GO:0005886">
    <property type="term" value="C:plasma membrane"/>
    <property type="evidence" value="ECO:0007669"/>
    <property type="project" value="UniProtKB-SubCell"/>
</dbReference>
<keyword evidence="4 8" id="KW-0547">Nucleotide-binding</keyword>
<dbReference type="PROSITE" id="PS50893">
    <property type="entry name" value="ABC_TRANSPORTER_2"/>
    <property type="match status" value="1"/>
</dbReference>
<dbReference type="InterPro" id="IPR046342">
    <property type="entry name" value="CBS_dom_sf"/>
</dbReference>
<keyword evidence="5 8" id="KW-0067">ATP-binding</keyword>
<keyword evidence="8" id="KW-0997">Cell inner membrane</keyword>
<feature type="domain" description="CBS" evidence="10">
    <location>
        <begin position="320"/>
        <end position="378"/>
    </location>
</feature>
<keyword evidence="3" id="KW-0677">Repeat</keyword>
<dbReference type="CDD" id="cd04583">
    <property type="entry name" value="CBS_pair_ABC_OpuCA_assoc"/>
    <property type="match status" value="1"/>
</dbReference>
<dbReference type="Pfam" id="PF00005">
    <property type="entry name" value="ABC_tran"/>
    <property type="match status" value="1"/>
</dbReference>
<reference evidence="11 12" key="1">
    <citation type="journal article" date="2015" name="Genome Announc.">
        <title>Expanding the biotechnology potential of lactobacilli through comparative genomics of 213 strains and associated genera.</title>
        <authorList>
            <person name="Sun Z."/>
            <person name="Harris H.M."/>
            <person name="McCann A."/>
            <person name="Guo C."/>
            <person name="Argimon S."/>
            <person name="Zhang W."/>
            <person name="Yang X."/>
            <person name="Jeffery I.B."/>
            <person name="Cooney J.C."/>
            <person name="Kagawa T.F."/>
            <person name="Liu W."/>
            <person name="Song Y."/>
            <person name="Salvetti E."/>
            <person name="Wrobel A."/>
            <person name="Rasinkangas P."/>
            <person name="Parkhill J."/>
            <person name="Rea M.C."/>
            <person name="O'Sullivan O."/>
            <person name="Ritari J."/>
            <person name="Douillard F.P."/>
            <person name="Paul Ross R."/>
            <person name="Yang R."/>
            <person name="Briner A.E."/>
            <person name="Felis G.E."/>
            <person name="de Vos W.M."/>
            <person name="Barrangou R."/>
            <person name="Klaenhammer T.R."/>
            <person name="Caufield P.W."/>
            <person name="Cui Y."/>
            <person name="Zhang H."/>
            <person name="O'Toole P.W."/>
        </authorList>
    </citation>
    <scope>NUCLEOTIDE SEQUENCE [LARGE SCALE GENOMIC DNA]</scope>
    <source>
        <strain evidence="11 12">DSM 14857</strain>
    </source>
</reference>
<keyword evidence="6 7" id="KW-0129">CBS domain</keyword>
<dbReference type="PANTHER" id="PTHR43117">
    <property type="entry name" value="OSMOPROTECTANT IMPORT ATP-BINDING PROTEIN OSMV"/>
    <property type="match status" value="1"/>
</dbReference>
<dbReference type="SMART" id="SM00116">
    <property type="entry name" value="CBS"/>
    <property type="match status" value="2"/>
</dbReference>